<protein>
    <recommendedName>
        <fullName evidence="2">Response regulatory domain-containing protein</fullName>
    </recommendedName>
</protein>
<evidence type="ECO:0000256" key="1">
    <source>
        <dbReference type="PROSITE-ProRule" id="PRU00169"/>
    </source>
</evidence>
<feature type="modified residue" description="4-aspartylphosphate" evidence="1">
    <location>
        <position position="56"/>
    </location>
</feature>
<proteinExistence type="predicted"/>
<comment type="caution">
    <text evidence="3">The sequence shown here is derived from an EMBL/GenBank/DDBJ whole genome shotgun (WGS) entry which is preliminary data.</text>
</comment>
<dbReference type="RefSeq" id="WP_377374255.1">
    <property type="nucleotide sequence ID" value="NZ_JBHSSW010000002.1"/>
</dbReference>
<evidence type="ECO:0000313" key="3">
    <source>
        <dbReference type="EMBL" id="MFC6196612.1"/>
    </source>
</evidence>
<dbReference type="InterPro" id="IPR011006">
    <property type="entry name" value="CheY-like_superfamily"/>
</dbReference>
<keyword evidence="4" id="KW-1185">Reference proteome</keyword>
<evidence type="ECO:0000313" key="4">
    <source>
        <dbReference type="Proteomes" id="UP001596303"/>
    </source>
</evidence>
<organism evidence="3 4">
    <name type="scientific">Ponticaulis profundi</name>
    <dbReference type="NCBI Taxonomy" id="2665222"/>
    <lineage>
        <taxon>Bacteria</taxon>
        <taxon>Pseudomonadati</taxon>
        <taxon>Pseudomonadota</taxon>
        <taxon>Alphaproteobacteria</taxon>
        <taxon>Hyphomonadales</taxon>
        <taxon>Hyphomonadaceae</taxon>
        <taxon>Ponticaulis</taxon>
    </lineage>
</organism>
<dbReference type="SUPFAM" id="SSF52172">
    <property type="entry name" value="CheY-like"/>
    <property type="match status" value="1"/>
</dbReference>
<feature type="domain" description="Response regulatory" evidence="2">
    <location>
        <begin position="4"/>
        <end position="121"/>
    </location>
</feature>
<sequence>MQAPVLLIDDRQAFGRLFELFFAQTRYGAHPFCFSMTLDKALSDIAALKPAVIFLDNYLPPYDDFRDPLRQLRQKTDAPIVLTTGSELSELGCDDLPDGLDAFLSKQALSASAIENTLDAVL</sequence>
<name>A0ABW1S5Z6_9PROT</name>
<reference evidence="4" key="1">
    <citation type="journal article" date="2019" name="Int. J. Syst. Evol. Microbiol.">
        <title>The Global Catalogue of Microorganisms (GCM) 10K type strain sequencing project: providing services to taxonomists for standard genome sequencing and annotation.</title>
        <authorList>
            <consortium name="The Broad Institute Genomics Platform"/>
            <consortium name="The Broad Institute Genome Sequencing Center for Infectious Disease"/>
            <person name="Wu L."/>
            <person name="Ma J."/>
        </authorList>
    </citation>
    <scope>NUCLEOTIDE SEQUENCE [LARGE SCALE GENOMIC DNA]</scope>
    <source>
        <strain evidence="4">CGMCC-1.15741</strain>
    </source>
</reference>
<dbReference type="Proteomes" id="UP001596303">
    <property type="component" value="Unassembled WGS sequence"/>
</dbReference>
<evidence type="ECO:0000259" key="2">
    <source>
        <dbReference type="PROSITE" id="PS50110"/>
    </source>
</evidence>
<accession>A0ABW1S5Z6</accession>
<gene>
    <name evidence="3" type="ORF">ACFQDM_00905</name>
</gene>
<dbReference type="InterPro" id="IPR001789">
    <property type="entry name" value="Sig_transdc_resp-reg_receiver"/>
</dbReference>
<dbReference type="Gene3D" id="3.40.50.2300">
    <property type="match status" value="1"/>
</dbReference>
<dbReference type="PROSITE" id="PS50110">
    <property type="entry name" value="RESPONSE_REGULATORY"/>
    <property type="match status" value="1"/>
</dbReference>
<keyword evidence="1" id="KW-0597">Phosphoprotein</keyword>
<dbReference type="EMBL" id="JBHSSW010000002">
    <property type="protein sequence ID" value="MFC6196612.1"/>
    <property type="molecule type" value="Genomic_DNA"/>
</dbReference>